<keyword evidence="2" id="KW-1185">Reference proteome</keyword>
<dbReference type="AlphaFoldDB" id="A0A6G4WNG0"/>
<dbReference type="RefSeq" id="WP_165296482.1">
    <property type="nucleotide sequence ID" value="NZ_JAAKZZ010000001.1"/>
</dbReference>
<comment type="caution">
    <text evidence="1">The sequence shown here is derived from an EMBL/GenBank/DDBJ whole genome shotgun (WGS) entry which is preliminary data.</text>
</comment>
<dbReference type="EMBL" id="JAAKZZ010000001">
    <property type="protein sequence ID" value="NGO66806.1"/>
    <property type="molecule type" value="Genomic_DNA"/>
</dbReference>
<evidence type="ECO:0008006" key="3">
    <source>
        <dbReference type="Google" id="ProtNLM"/>
    </source>
</evidence>
<protein>
    <recommendedName>
        <fullName evidence="3">Head-to-tail adaptor</fullName>
    </recommendedName>
</protein>
<dbReference type="Proteomes" id="UP000477722">
    <property type="component" value="Unassembled WGS sequence"/>
</dbReference>
<name>A0A6G4WNG0_9ACTN</name>
<proteinExistence type="predicted"/>
<accession>A0A6G4WNG0</accession>
<evidence type="ECO:0000313" key="2">
    <source>
        <dbReference type="Proteomes" id="UP000477722"/>
    </source>
</evidence>
<evidence type="ECO:0000313" key="1">
    <source>
        <dbReference type="EMBL" id="NGO66806.1"/>
    </source>
</evidence>
<reference evidence="1 2" key="1">
    <citation type="submission" date="2020-02" db="EMBL/GenBank/DDBJ databases">
        <title>Whole-genome analyses of novel actinobacteria.</title>
        <authorList>
            <person name="Sahin N."/>
            <person name="Tatar D."/>
        </authorList>
    </citation>
    <scope>NUCLEOTIDE SEQUENCE [LARGE SCALE GENOMIC DNA]</scope>
    <source>
        <strain evidence="1 2">SB3404</strain>
    </source>
</reference>
<organism evidence="1 2">
    <name type="scientific">Streptomyces boncukensis</name>
    <dbReference type="NCBI Taxonomy" id="2711219"/>
    <lineage>
        <taxon>Bacteria</taxon>
        <taxon>Bacillati</taxon>
        <taxon>Actinomycetota</taxon>
        <taxon>Actinomycetes</taxon>
        <taxon>Kitasatosporales</taxon>
        <taxon>Streptomycetaceae</taxon>
        <taxon>Streptomyces</taxon>
    </lineage>
</organism>
<gene>
    <name evidence="1" type="ORF">G5C65_00195</name>
</gene>
<sequence length="273" mass="29550">MPNVCDPWPTDLTCCDLPEGTETETIDRWTRVASIMLWMLSGRRWGPSCPVEVRPCRRSCLDGWGYGIRWDSSGPWVPYKGVDGLWRNASPCSCTGGCSCGELCEVYLPGPVYDIVKVDVDGDELPAPDPDQGVIGAYRVDAPGMLVRTDGECWPTCQDMAAPSGTPGTFTVTYRTGLPLDEAAIAAVSDLACHYIKGCGGSSCGCKSNKNVSRLNRQGFEMEFADPTLIYSEGRTGLPLVDAWLAAVNPGRLASASRVYSPDLPRPRATTWP</sequence>